<dbReference type="SUPFAM" id="SSF64307">
    <property type="entry name" value="SirA-like"/>
    <property type="match status" value="1"/>
</dbReference>
<dbReference type="CDD" id="cd03423">
    <property type="entry name" value="SirA"/>
    <property type="match status" value="1"/>
</dbReference>
<dbReference type="Pfam" id="PF01206">
    <property type="entry name" value="TusA"/>
    <property type="match status" value="1"/>
</dbReference>
<comment type="function">
    <text evidence="3">Sulfur carrier protein involved in sulfur trafficking in the cell. Part of a sulfur-relay system required for 2-thiolation during synthesis of 2-thiouridine of the modified wobble base 5-methylaminomethyl-2-thiouridine (mnm(5)s(2)U) in tRNA. Interacts with IscS and stimulates its cysteine desulfurase activity. Accepts an activated sulfur from IscS, which is then transferred to TusD, and thus determines the direction of sulfur flow from IscS to 2-thiouridine formation. Also appears to be involved in sulfur transfer for the biosynthesis of molybdopterin.</text>
</comment>
<dbReference type="Proteomes" id="UP000250870">
    <property type="component" value="Unassembled WGS sequence"/>
</dbReference>
<dbReference type="InterPro" id="IPR001455">
    <property type="entry name" value="TusA-like"/>
</dbReference>
<dbReference type="PROSITE" id="PS01148">
    <property type="entry name" value="UPF0033"/>
    <property type="match status" value="1"/>
</dbReference>
<evidence type="ECO:0000256" key="3">
    <source>
        <dbReference type="HAMAP-Rule" id="MF_00413"/>
    </source>
</evidence>
<evidence type="ECO:0000313" key="6">
    <source>
        <dbReference type="Proteomes" id="UP000250870"/>
    </source>
</evidence>
<feature type="domain" description="UPF0033" evidence="4">
    <location>
        <begin position="12"/>
        <end position="36"/>
    </location>
</feature>
<keyword evidence="3" id="KW-0819">tRNA processing</keyword>
<dbReference type="SMR" id="A0A329VFH9"/>
<dbReference type="AlphaFoldDB" id="A0A329VFH9"/>
<comment type="subcellular location">
    <subcellularLocation>
        <location evidence="3">Cytoplasm</location>
    </subcellularLocation>
</comment>
<evidence type="ECO:0000313" key="5">
    <source>
        <dbReference type="EMBL" id="RAW90658.1"/>
    </source>
</evidence>
<comment type="subunit">
    <text evidence="3">Interacts with IscS.</text>
</comment>
<organism evidence="5 6">
    <name type="scientific">Photorhabdus laumondii subsp. clarkei</name>
    <dbReference type="NCBI Taxonomy" id="2029685"/>
    <lineage>
        <taxon>Bacteria</taxon>
        <taxon>Pseudomonadati</taxon>
        <taxon>Pseudomonadota</taxon>
        <taxon>Gammaproteobacteria</taxon>
        <taxon>Enterobacterales</taxon>
        <taxon>Morganellaceae</taxon>
        <taxon>Photorhabdus</taxon>
    </lineage>
</organism>
<accession>A0A329VFH9</accession>
<sequence length="84" mass="9848">MPDVFTHPDKTLDTQGLRCPEPVMMVRKTVRHMEAGQMLLILADDPATTRDIPSFCRFMEHQLVAQETEQMPYRYLVRKKESQL</sequence>
<comment type="similarity">
    <text evidence="1 3">Belongs to the sulfur carrier protein TusA family.</text>
</comment>
<dbReference type="GO" id="GO:0016740">
    <property type="term" value="F:transferase activity"/>
    <property type="evidence" value="ECO:0007669"/>
    <property type="project" value="UniProtKB-KW"/>
</dbReference>
<dbReference type="HAMAP" id="MF_00413">
    <property type="entry name" value="Thiourid_synth_A"/>
    <property type="match status" value="1"/>
</dbReference>
<comment type="pathway">
    <text evidence="3">tRNA modification.</text>
</comment>
<dbReference type="PANTHER" id="PTHR33279:SF2">
    <property type="entry name" value="SULFUR CARRIER PROTEIN TUSA"/>
    <property type="match status" value="1"/>
</dbReference>
<dbReference type="GO" id="GO:0097163">
    <property type="term" value="F:sulfur carrier activity"/>
    <property type="evidence" value="ECO:0007669"/>
    <property type="project" value="UniProtKB-UniRule"/>
</dbReference>
<dbReference type="NCBIfam" id="NF001423">
    <property type="entry name" value="PRK00299.1"/>
    <property type="match status" value="1"/>
</dbReference>
<gene>
    <name evidence="3" type="primary">tusA</name>
    <name evidence="5" type="ORF">CKY01_11755</name>
</gene>
<protein>
    <recommendedName>
        <fullName evidence="3">Sulfur carrier protein TusA</fullName>
    </recommendedName>
    <alternativeName>
        <fullName evidence="3">Sulfur mediator TusA</fullName>
    </alternativeName>
    <alternativeName>
        <fullName evidence="3">Sulfur transfer protein TusA</fullName>
    </alternativeName>
    <alternativeName>
        <fullName evidence="3">tRNA 2-thiouridine synthesizing protein A</fullName>
    </alternativeName>
</protein>
<dbReference type="PANTHER" id="PTHR33279">
    <property type="entry name" value="SULFUR CARRIER PROTEIN YEDF-RELATED"/>
    <property type="match status" value="1"/>
</dbReference>
<feature type="active site" description="Cysteine persulfide intermediate" evidence="3">
    <location>
        <position position="19"/>
    </location>
</feature>
<comment type="caution">
    <text evidence="5">The sequence shown here is derived from an EMBL/GenBank/DDBJ whole genome shotgun (WGS) entry which is preliminary data.</text>
</comment>
<proteinExistence type="inferred from homology"/>
<dbReference type="Gene3D" id="3.30.110.40">
    <property type="entry name" value="TusA-like domain"/>
    <property type="match status" value="1"/>
</dbReference>
<keyword evidence="2 3" id="KW-0963">Cytoplasm</keyword>
<dbReference type="EMBL" id="NSCI01000014">
    <property type="protein sequence ID" value="RAW90658.1"/>
    <property type="molecule type" value="Genomic_DNA"/>
</dbReference>
<keyword evidence="5" id="KW-0808">Transferase</keyword>
<dbReference type="GeneID" id="88808255"/>
<name>A0A329VFH9_9GAMM</name>
<dbReference type="GO" id="GO:0005737">
    <property type="term" value="C:cytoplasm"/>
    <property type="evidence" value="ECO:0007669"/>
    <property type="project" value="UniProtKB-SubCell"/>
</dbReference>
<dbReference type="RefSeq" id="WP_011148230.1">
    <property type="nucleotide sequence ID" value="NZ_CAWNWQ010000014.1"/>
</dbReference>
<dbReference type="InterPro" id="IPR036868">
    <property type="entry name" value="TusA-like_sf"/>
</dbReference>
<reference evidence="5 6" key="1">
    <citation type="journal article" date="2018" name="Int. J. Syst. Evol. Microbiol.">
        <title>Whole-genome-based revisit of Photorhabdus phylogeny: proposal for the elevation of most Photorhabdus subspecies to the species level and description of one novel species Photorhabdus bodei sp. nov., and one novel subspecies Photorhabdus laumondii subsp. clarkei subsp. nov.</title>
        <authorList>
            <person name="Machado R.A.R."/>
            <person name="Wuthrich D."/>
            <person name="Kuhnert P."/>
            <person name="Arce C.C.M."/>
            <person name="Thonen L."/>
            <person name="Ruiz C."/>
            <person name="Zhang X."/>
            <person name="Robert C.A.M."/>
            <person name="Karimi J."/>
            <person name="Kamali S."/>
            <person name="Ma J."/>
            <person name="Bruggmann R."/>
            <person name="Erb M."/>
        </authorList>
    </citation>
    <scope>NUCLEOTIDE SEQUENCE [LARGE SCALE GENOMIC DNA]</scope>
    <source>
        <strain evidence="5 6">BOJ-47</strain>
    </source>
</reference>
<evidence type="ECO:0000259" key="4">
    <source>
        <dbReference type="PROSITE" id="PS01148"/>
    </source>
</evidence>
<evidence type="ECO:0000256" key="1">
    <source>
        <dbReference type="ARBA" id="ARBA00008984"/>
    </source>
</evidence>
<dbReference type="GO" id="GO:0002143">
    <property type="term" value="P:tRNA wobble position uridine thiolation"/>
    <property type="evidence" value="ECO:0007669"/>
    <property type="project" value="InterPro"/>
</dbReference>
<evidence type="ECO:0000256" key="2">
    <source>
        <dbReference type="ARBA" id="ARBA00022490"/>
    </source>
</evidence>
<dbReference type="InterPro" id="IPR022931">
    <property type="entry name" value="Sulphur_carrier_TusA"/>
</dbReference>